<feature type="compositionally biased region" description="Basic residues" evidence="8">
    <location>
        <begin position="837"/>
        <end position="850"/>
    </location>
</feature>
<feature type="region of interest" description="Disordered" evidence="8">
    <location>
        <begin position="2315"/>
        <end position="2409"/>
    </location>
</feature>
<feature type="compositionally biased region" description="Basic and acidic residues" evidence="8">
    <location>
        <begin position="2144"/>
        <end position="2172"/>
    </location>
</feature>
<dbReference type="SUPFAM" id="SSF47459">
    <property type="entry name" value="HLH, helix-loop-helix DNA-binding domain"/>
    <property type="match status" value="1"/>
</dbReference>
<keyword evidence="3 6" id="KW-0238">DNA-binding</keyword>
<feature type="region of interest" description="Disordered" evidence="8">
    <location>
        <begin position="1967"/>
        <end position="1989"/>
    </location>
</feature>
<feature type="compositionally biased region" description="Polar residues" evidence="8">
    <location>
        <begin position="1091"/>
        <end position="1100"/>
    </location>
</feature>
<dbReference type="InterPro" id="IPR032060">
    <property type="entry name" value="MGA_dom"/>
</dbReference>
<feature type="region of interest" description="Disordered" evidence="8">
    <location>
        <begin position="2011"/>
        <end position="2033"/>
    </location>
</feature>
<dbReference type="GO" id="GO:0060429">
    <property type="term" value="P:epithelium development"/>
    <property type="evidence" value="ECO:0007669"/>
    <property type="project" value="UniProtKB-ARBA"/>
</dbReference>
<comment type="subcellular location">
    <subcellularLocation>
        <location evidence="1 6">Nucleus</location>
    </subcellularLocation>
</comment>
<evidence type="ECO:0000256" key="1">
    <source>
        <dbReference type="ARBA" id="ARBA00004123"/>
    </source>
</evidence>
<sequence>MAIPHNQAIMVLRQEGTTTTTVPQTSACSLFVVVNQLHPAGGRQDKQTLFASKEASPLTKPTIGSCVASFNKVSSMSLSAMAATNTSNQLCNLPAESTCKGITVTLDNNNMWNEFFRCQTEMILTKQGRRMFPCCRFRISGLEPFQRYTLVMDMQPVDNYRYKWSDRRWETNGKADPHILSSFVHPDSPATGLDWMQNPVSFYKLKLTNNSLDREGHIIINSMHRYIPRLHIIPADKAVDVLQLDGPDVVTFSFSQTEFFAVTAYQNLSITQLKIDYNPFAKGFRDDAHNSRCCKPKSSSSPEKLESEVKSSKEPSALNNLKSLFAKMNASEKVTTIGDLKTVNCDGPRRVEPECSGSSMKRPWPGGLSDLIKGAHVKVKRISLEKIHNGSSQQMNADSLASKENNMDIASESEDCTSDNISILDVTKEVKETVSFSKTIDSPTLKNTSESLSATNIQCMLKKTTSNTPLNEKVAAVLSETAAVTDETLSSETAAQSDGVKPLDGGGEVKKKRAEPVPLPLLALFLQQLKSKTRRTRPKPKSEACSLPIQSDESCDDISVSEKESSSTASFTLPPNTQVNVQPAASPTSQTITSSSLTGTVANTEHKTVLTPDSAIDAATALTAGVVCDTLELPTSEKVSAATSAFAHEVKPNTSLADTRLDTKIVSSILDDISSDCDPKAFPSTTPSNEFVQSAATTDTSTTDPAHKSCTVPSPEPVPETASQSPAPGVKTPSSPFCAPSSPYMSAPSSPDPFPPSMFSDRPIPPRKTLDPFPPCLSIDRPRPLLEIAEPVSQRFFTSLGDPGPTVCDVRNEVNCPVISHDPDIPKEVKQPPKTSKGTKSKVKQKKGWKSKLSEDTEVMEGPIPVPMQPNLEEVEGQLFVSFMSKKALEIHLGDEAKEEVLQKTTQNIDGEVHDEKERIDALEKVLLRDLKNMKYRQVIHPVLQAVGLKLNLLDVTLSIDLQYLGVCLPIPPPVLSPEGTLDTCSSQVHFVSRTGKTTDITKIKGWREKFSTSSSSVSGVTTSLDTGQKNLSAFCSDMLDEYLESEGKLIDERAASFSQAVVTPVAYQLPTKSTSYVLTLDSVLKKQAPSLPSTLSKPSAKSRKTALRSKSKEAVSGVKTKKSVKKRENPVPSTGKEPEGSSSKKSTKSNTPKSVSSVLSTDPGLSQSKKSPKMNRKGSKTSQHSLHTAEKSVKDGASVAPAGQSGSSTPGSNLPMGHSSGLPKTLVKLRDVEDGAVWEGKSRTYITMERAAIALSCLVTAEGTIGGSPSTVIKRRAPPCLNDFCRLGCMCASLIQERRQNHCGKPQCMLGCDCLRRKVVLLKNEDTNEESAPVNDEEEDVSKVKKKKRRISYILSGPEAAPEPVLHVKTLWVKQNDADSEPLYIPDPARPLHPPPVSLDLQKDLENFLHPSPKRGAVRAVDGESLSRVKNQESLDCARVRPFCGRKLSPCGQRRMREVHPDLSSQDLLQEIEEGELRPPTQSGPTKRLEIVSKCKWATEGSRYVVLRTVCERMAQDNLKDPFWVGKYQIQPTSKTKMETDEGSIITYKVVISQPHLEESEEKKKEDRIKQLEAQLIETIGKSEVKGLPLLSQVTPAGLLKAEKKPSGALGQIMVNGKLYPQAKLELGQMGALHPANRLAAYITGRVCVANKHDVTSGTTGAKTSHTAPTTPTSVAMTAVTNTLSSAVTVAKPTVAKQPMGTEVVQVELSCINSQQQKPASTDTLPTQGTVKNLIISSSSMLTGTSGISVSRNMPPKANIPSHASPASGTRDGSIHVVRAVSGSGSAAAEKTYVFSTTGSNVALSGSAVRLMQPVTSTRPVVPGQKMVILKSANSAGRVIHLVPLGQFRAINPNLRLRPQQSSLIRFPTPKPVPLTKPQTSTTVTSSTAPSFATQYQNTAPVYSTIDTVRTSSTSTIDTKPVNTLCGSKTLLVCNKSNTVKIIPICLKDKSSGTLRVMPQKVSEDLISSSSRISSSASSAQSSLEGHPTNQVLQLSSQSCLISNNQALQKLDNPLDPSSTPAKESSEDDSQYSIMSHENVIFTDHSYTFEMKKITPSEKHIDVSKDSSDPANNSEYHMLLKDVLDLGFEQAEGCGTSGAVLGNESGEESKAGSHLVKEEMDSDYTELTEDSDMYNDTDSSQFSDKEDLFADTGFDRKEKNKEKQNAEVKDLTEKEDDELVDIETFEEGVEKICPQTQHDSFQNQSSDEENENENLIKVRKRKDEKKRRITLRNCFNNLQQTLNIEDPKVAKIVLLSEALEEIHSLTKQRDRLVKMLDKLRTKRAFYIDMTSDLSGKNKSSISQKLDEIIAKQKSLESKDKTSSTSLNLKKRVPVHSQRTVRTKQKKMGTSDKAEHLSNSKQKLLGSQDRRTENVSTNQKLTAAKPPISHPTPQLKNCPSPVPEPREKTRPNILLRSKPQSLAKDQVLVHQVIPVMETVVPCNQIITINNPLEPTEITTTPGVAAVSISIPTISHPLCVENQLPMLQPQVLKLTSSPVSTPVGNVSLPKVSSFASLVQSEKTQETCNPSDGMVQQNLVEKEKQLDQQLPEFVPKIPEHDSKVNIEEDPNKQKENEESVLKPDQDDDRLMSLLDELVFLNQTSEPQEEAQSLTETGDVLSELLTNKEVDMDRDDERSLSPLFLKLDEDLITSPASKDEEIDDIPPKVDDLVKVIFGSESPSNCSESETVAMTSDDSTRVSVSHVKHDAPTPPPLLQMKTGGCTTADSPKEQANLSWRPMPKLAPLGLKTQETGHPKLISPHAPK</sequence>
<feature type="region of interest" description="Disordered" evidence="8">
    <location>
        <begin position="680"/>
        <end position="756"/>
    </location>
</feature>
<dbReference type="InterPro" id="IPR001699">
    <property type="entry name" value="TF_T-box"/>
</dbReference>
<feature type="region of interest" description="Disordered" evidence="8">
    <location>
        <begin position="1089"/>
        <end position="1223"/>
    </location>
</feature>
<feature type="compositionally biased region" description="Polar residues" evidence="8">
    <location>
        <begin position="683"/>
        <end position="692"/>
    </location>
</feature>
<feature type="coiled-coil region" evidence="7">
    <location>
        <begin position="2256"/>
        <end position="2283"/>
    </location>
</feature>
<dbReference type="Pfam" id="PF16059">
    <property type="entry name" value="MGA_dom"/>
    <property type="match status" value="1"/>
</dbReference>
<protein>
    <recommendedName>
        <fullName evidence="13">MAX gene-associated protein-like</fullName>
    </recommendedName>
</protein>
<keyword evidence="2" id="KW-0805">Transcription regulation</keyword>
<evidence type="ECO:0000313" key="11">
    <source>
        <dbReference type="EMBL" id="KAG7328364.1"/>
    </source>
</evidence>
<dbReference type="PRINTS" id="PR00937">
    <property type="entry name" value="TBOX"/>
</dbReference>
<evidence type="ECO:0000259" key="9">
    <source>
        <dbReference type="PROSITE" id="PS50252"/>
    </source>
</evidence>
<feature type="compositionally biased region" description="Low complexity" evidence="8">
    <location>
        <begin position="740"/>
        <end position="749"/>
    </location>
</feature>
<feature type="region of interest" description="Disordered" evidence="8">
    <location>
        <begin position="487"/>
        <end position="511"/>
    </location>
</feature>
<evidence type="ECO:0000256" key="8">
    <source>
        <dbReference type="SAM" id="MobiDB-lite"/>
    </source>
</evidence>
<reference evidence="11 12" key="1">
    <citation type="submission" date="2021-06" db="EMBL/GenBank/DDBJ databases">
        <title>Chromosome-level genome assembly of the red-tail catfish (Hemibagrus wyckioides).</title>
        <authorList>
            <person name="Shao F."/>
        </authorList>
    </citation>
    <scope>NUCLEOTIDE SEQUENCE [LARGE SCALE GENOMIC DNA]</scope>
    <source>
        <strain evidence="11">EC202008001</strain>
        <tissue evidence="11">Blood</tissue>
    </source>
</reference>
<feature type="region of interest" description="Disordered" evidence="8">
    <location>
        <begin position="556"/>
        <end position="599"/>
    </location>
</feature>
<feature type="region of interest" description="Disordered" evidence="8">
    <location>
        <begin position="289"/>
        <end position="314"/>
    </location>
</feature>
<evidence type="ECO:0000256" key="4">
    <source>
        <dbReference type="ARBA" id="ARBA00023163"/>
    </source>
</evidence>
<accession>A0A9D3NU85</accession>
<dbReference type="PROSITE" id="PS01264">
    <property type="entry name" value="TBOX_2"/>
    <property type="match status" value="1"/>
</dbReference>
<dbReference type="SUPFAM" id="SSF49417">
    <property type="entry name" value="p53-like transcription factors"/>
    <property type="match status" value="1"/>
</dbReference>
<evidence type="ECO:0000256" key="2">
    <source>
        <dbReference type="ARBA" id="ARBA00023015"/>
    </source>
</evidence>
<feature type="compositionally biased region" description="Polar residues" evidence="8">
    <location>
        <begin position="487"/>
        <end position="496"/>
    </location>
</feature>
<dbReference type="InterPro" id="IPR036638">
    <property type="entry name" value="HLH_DNA-bd_sf"/>
</dbReference>
<feature type="compositionally biased region" description="Basic and acidic residues" evidence="8">
    <location>
        <begin position="2108"/>
        <end position="2120"/>
    </location>
</feature>
<dbReference type="GO" id="GO:0001708">
    <property type="term" value="P:cell fate specification"/>
    <property type="evidence" value="ECO:0007669"/>
    <property type="project" value="TreeGrafter"/>
</dbReference>
<evidence type="ECO:0000256" key="6">
    <source>
        <dbReference type="PROSITE-ProRule" id="PRU00201"/>
    </source>
</evidence>
<name>A0A9D3NU85_9TELE</name>
<feature type="region of interest" description="Disordered" evidence="8">
    <location>
        <begin position="2744"/>
        <end position="2763"/>
    </location>
</feature>
<feature type="compositionally biased region" description="Polar residues" evidence="8">
    <location>
        <begin position="1160"/>
        <end position="1170"/>
    </location>
</feature>
<dbReference type="SMART" id="SM00425">
    <property type="entry name" value="TBOX"/>
    <property type="match status" value="1"/>
</dbReference>
<dbReference type="GO" id="GO:0005634">
    <property type="term" value="C:nucleus"/>
    <property type="evidence" value="ECO:0007669"/>
    <property type="project" value="UniProtKB-SubCell"/>
</dbReference>
<evidence type="ECO:0000256" key="7">
    <source>
        <dbReference type="SAM" id="Coils"/>
    </source>
</evidence>
<dbReference type="GO" id="GO:0009653">
    <property type="term" value="P:anatomical structure morphogenesis"/>
    <property type="evidence" value="ECO:0007669"/>
    <property type="project" value="UniProtKB-ARBA"/>
</dbReference>
<keyword evidence="12" id="KW-1185">Reference proteome</keyword>
<dbReference type="InterPro" id="IPR046360">
    <property type="entry name" value="T-box_DNA-bd"/>
</dbReference>
<keyword evidence="7" id="KW-0175">Coiled coil</keyword>
<evidence type="ECO:0000256" key="5">
    <source>
        <dbReference type="ARBA" id="ARBA00023242"/>
    </source>
</evidence>
<feature type="compositionally biased region" description="Acidic residues" evidence="8">
    <location>
        <begin position="2121"/>
        <end position="2136"/>
    </location>
</feature>
<dbReference type="PANTHER" id="PTHR11267">
    <property type="entry name" value="T-BOX PROTEIN-RELATED"/>
    <property type="match status" value="1"/>
</dbReference>
<feature type="compositionally biased region" description="Basic residues" evidence="8">
    <location>
        <begin position="1101"/>
        <end position="1110"/>
    </location>
</feature>
<evidence type="ECO:0008006" key="13">
    <source>
        <dbReference type="Google" id="ProtNLM"/>
    </source>
</evidence>
<dbReference type="GO" id="GO:0045893">
    <property type="term" value="P:positive regulation of DNA-templated transcription"/>
    <property type="evidence" value="ECO:0007669"/>
    <property type="project" value="InterPro"/>
</dbReference>
<feature type="compositionally biased region" description="Low complexity" evidence="8">
    <location>
        <begin position="1133"/>
        <end position="1159"/>
    </location>
</feature>
<feature type="domain" description="BHLH" evidence="10">
    <location>
        <begin position="2216"/>
        <end position="2266"/>
    </location>
</feature>
<dbReference type="InterPro" id="IPR011598">
    <property type="entry name" value="bHLH_dom"/>
</dbReference>
<dbReference type="GO" id="GO:0000981">
    <property type="term" value="F:DNA-binding transcription factor activity, RNA polymerase II-specific"/>
    <property type="evidence" value="ECO:0007669"/>
    <property type="project" value="TreeGrafter"/>
</dbReference>
<feature type="compositionally biased region" description="Polar residues" evidence="8">
    <location>
        <begin position="2720"/>
        <end position="2731"/>
    </location>
</feature>
<dbReference type="GO" id="GO:0000978">
    <property type="term" value="F:RNA polymerase II cis-regulatory region sequence-specific DNA binding"/>
    <property type="evidence" value="ECO:0007669"/>
    <property type="project" value="InterPro"/>
</dbReference>
<dbReference type="FunFam" id="2.60.40.820:FF:000009">
    <property type="entry name" value="MAX gene-associated protein isoform X1"/>
    <property type="match status" value="1"/>
</dbReference>
<feature type="compositionally biased region" description="Low complexity" evidence="8">
    <location>
        <begin position="1968"/>
        <end position="1984"/>
    </location>
</feature>
<proteinExistence type="predicted"/>
<dbReference type="InterPro" id="IPR018186">
    <property type="entry name" value="TF_T-box_CS"/>
</dbReference>
<evidence type="ECO:0000259" key="10">
    <source>
        <dbReference type="PROSITE" id="PS50888"/>
    </source>
</evidence>
<feature type="compositionally biased region" description="Low complexity" evidence="8">
    <location>
        <begin position="694"/>
        <end position="704"/>
    </location>
</feature>
<feature type="region of interest" description="Disordered" evidence="8">
    <location>
        <begin position="2702"/>
        <end position="2731"/>
    </location>
</feature>
<evidence type="ECO:0000313" key="12">
    <source>
        <dbReference type="Proteomes" id="UP000824219"/>
    </source>
</evidence>
<feature type="compositionally biased region" description="Polar residues" evidence="8">
    <location>
        <begin position="2195"/>
        <end position="2206"/>
    </location>
</feature>
<feature type="region of interest" description="Disordered" evidence="8">
    <location>
        <begin position="2552"/>
        <end position="2584"/>
    </location>
</feature>
<feature type="compositionally biased region" description="Basic residues" evidence="8">
    <location>
        <begin position="2329"/>
        <end position="2347"/>
    </location>
</feature>
<feature type="region of interest" description="Disordered" evidence="8">
    <location>
        <begin position="2099"/>
        <end position="2172"/>
    </location>
</feature>
<organism evidence="11 12">
    <name type="scientific">Hemibagrus wyckioides</name>
    <dbReference type="NCBI Taxonomy" id="337641"/>
    <lineage>
        <taxon>Eukaryota</taxon>
        <taxon>Metazoa</taxon>
        <taxon>Chordata</taxon>
        <taxon>Craniata</taxon>
        <taxon>Vertebrata</taxon>
        <taxon>Euteleostomi</taxon>
        <taxon>Actinopterygii</taxon>
        <taxon>Neopterygii</taxon>
        <taxon>Teleostei</taxon>
        <taxon>Ostariophysi</taxon>
        <taxon>Siluriformes</taxon>
        <taxon>Bagridae</taxon>
        <taxon>Hemibagrus</taxon>
    </lineage>
</organism>
<dbReference type="InterPro" id="IPR008967">
    <property type="entry name" value="p53-like_TF_DNA-bd_sf"/>
</dbReference>
<feature type="compositionally biased region" description="Basic residues" evidence="8">
    <location>
        <begin position="1171"/>
        <end position="1180"/>
    </location>
</feature>
<feature type="compositionally biased region" description="Polar residues" evidence="8">
    <location>
        <begin position="571"/>
        <end position="599"/>
    </location>
</feature>
<dbReference type="CDD" id="cd19682">
    <property type="entry name" value="bHLHzip_MGA_like"/>
    <property type="match status" value="1"/>
</dbReference>
<evidence type="ECO:0000256" key="3">
    <source>
        <dbReference type="ARBA" id="ARBA00023125"/>
    </source>
</evidence>
<feature type="compositionally biased region" description="Basic and acidic residues" evidence="8">
    <location>
        <begin position="821"/>
        <end position="831"/>
    </location>
</feature>
<feature type="compositionally biased region" description="Basic and acidic residues" evidence="8">
    <location>
        <begin position="2555"/>
        <end position="2584"/>
    </location>
</feature>
<feature type="region of interest" description="Disordered" evidence="8">
    <location>
        <begin position="819"/>
        <end position="854"/>
    </location>
</feature>
<feature type="compositionally biased region" description="Basic and acidic residues" evidence="8">
    <location>
        <begin position="303"/>
        <end position="313"/>
    </location>
</feature>
<dbReference type="PROSITE" id="PS50252">
    <property type="entry name" value="TBOX_3"/>
    <property type="match status" value="1"/>
</dbReference>
<feature type="region of interest" description="Disordered" evidence="8">
    <location>
        <begin position="2194"/>
        <end position="2214"/>
    </location>
</feature>
<keyword evidence="4" id="KW-0804">Transcription</keyword>
<dbReference type="PROSITE" id="PS50888">
    <property type="entry name" value="BHLH"/>
    <property type="match status" value="1"/>
</dbReference>
<dbReference type="GO" id="GO:0046983">
    <property type="term" value="F:protein dimerization activity"/>
    <property type="evidence" value="ECO:0007669"/>
    <property type="project" value="InterPro"/>
</dbReference>
<keyword evidence="5 6" id="KW-0539">Nucleus</keyword>
<dbReference type="EMBL" id="JAHKSW010000009">
    <property type="protein sequence ID" value="KAG7328364.1"/>
    <property type="molecule type" value="Genomic_DNA"/>
</dbReference>
<dbReference type="Gene3D" id="2.60.40.820">
    <property type="entry name" value="Transcription factor, T-box"/>
    <property type="match status" value="1"/>
</dbReference>
<dbReference type="OrthoDB" id="6119313at2759"/>
<comment type="caution">
    <text evidence="11">The sequence shown here is derived from an EMBL/GenBank/DDBJ whole genome shotgun (WGS) entry which is preliminary data.</text>
</comment>
<dbReference type="Proteomes" id="UP000824219">
    <property type="component" value="Linkage Group LG09"/>
</dbReference>
<dbReference type="PANTHER" id="PTHR11267:SF32">
    <property type="entry name" value="MAX GENE-ASSOCIATED PROTEIN"/>
    <property type="match status" value="1"/>
</dbReference>
<comment type="caution">
    <text evidence="6">Lacks conserved residue(s) required for the propagation of feature annotation.</text>
</comment>
<dbReference type="Gene3D" id="4.10.280.10">
    <property type="entry name" value="Helix-loop-helix DNA-binding domain"/>
    <property type="match status" value="1"/>
</dbReference>
<feature type="compositionally biased region" description="Basic and acidic residues" evidence="8">
    <location>
        <begin position="2349"/>
        <end position="2358"/>
    </location>
</feature>
<dbReference type="CDD" id="cd20195">
    <property type="entry name" value="T-box_MGA-like"/>
    <property type="match status" value="1"/>
</dbReference>
<dbReference type="Pfam" id="PF00907">
    <property type="entry name" value="T-box"/>
    <property type="match status" value="1"/>
</dbReference>
<feature type="domain" description="T-box" evidence="9">
    <location>
        <begin position="106"/>
        <end position="286"/>
    </location>
</feature>
<dbReference type="InterPro" id="IPR036960">
    <property type="entry name" value="T-box_sf"/>
</dbReference>
<gene>
    <name evidence="11" type="ORF">KOW79_008308</name>
</gene>
<dbReference type="GO" id="GO:0000785">
    <property type="term" value="C:chromatin"/>
    <property type="evidence" value="ECO:0007669"/>
    <property type="project" value="TreeGrafter"/>
</dbReference>